<proteinExistence type="predicted"/>
<organism evidence="2 3">
    <name type="scientific">Armillaria ostoyae</name>
    <name type="common">Armillaria root rot fungus</name>
    <dbReference type="NCBI Taxonomy" id="47428"/>
    <lineage>
        <taxon>Eukaryota</taxon>
        <taxon>Fungi</taxon>
        <taxon>Dikarya</taxon>
        <taxon>Basidiomycota</taxon>
        <taxon>Agaricomycotina</taxon>
        <taxon>Agaricomycetes</taxon>
        <taxon>Agaricomycetidae</taxon>
        <taxon>Agaricales</taxon>
        <taxon>Marasmiineae</taxon>
        <taxon>Physalacriaceae</taxon>
        <taxon>Armillaria</taxon>
    </lineage>
</organism>
<protein>
    <recommendedName>
        <fullName evidence="1">Integrase zinc-binding domain-containing protein</fullName>
    </recommendedName>
</protein>
<evidence type="ECO:0000259" key="1">
    <source>
        <dbReference type="Pfam" id="PF17921"/>
    </source>
</evidence>
<dbReference type="EMBL" id="FUEG01000064">
    <property type="protein sequence ID" value="SJL18606.1"/>
    <property type="molecule type" value="Genomic_DNA"/>
</dbReference>
<dbReference type="Gene3D" id="1.10.340.70">
    <property type="match status" value="1"/>
</dbReference>
<name>A0A284SC82_ARMOS</name>
<feature type="domain" description="Integrase zinc-binding" evidence="1">
    <location>
        <begin position="213"/>
        <end position="252"/>
    </location>
</feature>
<dbReference type="AlphaFoldDB" id="A0A284SC82"/>
<sequence>MGMLRNPDEVPNTAINRWIESILMFHFTLVHIPGERHAPDSLLRCDFQPGDEEYLNPEDEYEPVDEELEIVNETEEEVLDIADFKGRIDTRHGYVTIARAVYDFHEDKVIDEAVATADVFTMRYNKGVFLPDETEFTEAEDYPVDRRSDYAKMLDSELDKVVQWHANPTERLDGFTDNQYKNFIRYAKNFMVDKGKLYRRDMESEYKLVIYPERRMYIMKAAHDQLGHRGMYATKMLIKERFWWPEMERDIAWTGHSPFFAVTGAHPILPLDVLEAMWLVEYPGRMLEDWELRRLRAIALEKHADKVEEMRQNMDAVKRERTLQYAKMNANKIKEFDQIESSLNTKMKPRYLGPLVVVHRTKVGNYILAELDRAIIRSKIAAFRVVPYLARKSIDLDGEVLKLMDMSHAELQKLIDSPEPKDKVPANFTDDYPETENLKVSKDINLDH</sequence>
<reference evidence="3" key="1">
    <citation type="journal article" date="2017" name="Nat. Ecol. Evol.">
        <title>Genome expansion and lineage-specific genetic innovations in the forest pathogenic fungi Armillaria.</title>
        <authorList>
            <person name="Sipos G."/>
            <person name="Prasanna A.N."/>
            <person name="Walter M.C."/>
            <person name="O'Connor E."/>
            <person name="Balint B."/>
            <person name="Krizsan K."/>
            <person name="Kiss B."/>
            <person name="Hess J."/>
            <person name="Varga T."/>
            <person name="Slot J."/>
            <person name="Riley R."/>
            <person name="Boka B."/>
            <person name="Rigling D."/>
            <person name="Barry K."/>
            <person name="Lee J."/>
            <person name="Mihaltcheva S."/>
            <person name="LaButti K."/>
            <person name="Lipzen A."/>
            <person name="Waldron R."/>
            <person name="Moloney N.M."/>
            <person name="Sperisen C."/>
            <person name="Kredics L."/>
            <person name="Vagvoelgyi C."/>
            <person name="Patrignani A."/>
            <person name="Fitzpatrick D."/>
            <person name="Nagy I."/>
            <person name="Doyle S."/>
            <person name="Anderson J.B."/>
            <person name="Grigoriev I.V."/>
            <person name="Gueldener U."/>
            <person name="Muensterkoetter M."/>
            <person name="Nagy L.G."/>
        </authorList>
    </citation>
    <scope>NUCLEOTIDE SEQUENCE [LARGE SCALE GENOMIC DNA]</scope>
    <source>
        <strain evidence="3">C18/9</strain>
    </source>
</reference>
<evidence type="ECO:0000313" key="2">
    <source>
        <dbReference type="EMBL" id="SJL18606.1"/>
    </source>
</evidence>
<dbReference type="Pfam" id="PF17921">
    <property type="entry name" value="Integrase_H2C2"/>
    <property type="match status" value="1"/>
</dbReference>
<dbReference type="OrthoDB" id="446925at2759"/>
<gene>
    <name evidence="2" type="ORF">ARMOST_22203</name>
</gene>
<accession>A0A284SC82</accession>
<keyword evidence="3" id="KW-1185">Reference proteome</keyword>
<evidence type="ECO:0000313" key="3">
    <source>
        <dbReference type="Proteomes" id="UP000219338"/>
    </source>
</evidence>
<dbReference type="Proteomes" id="UP000219338">
    <property type="component" value="Unassembled WGS sequence"/>
</dbReference>
<dbReference type="InterPro" id="IPR041588">
    <property type="entry name" value="Integrase_H2C2"/>
</dbReference>